<proteinExistence type="predicted"/>
<feature type="compositionally biased region" description="Polar residues" evidence="1">
    <location>
        <begin position="40"/>
        <end position="54"/>
    </location>
</feature>
<dbReference type="EMBL" id="CP007513">
    <property type="protein sequence ID" value="AHX21966.1"/>
    <property type="molecule type" value="Genomic_DNA"/>
</dbReference>
<evidence type="ECO:0000313" key="3">
    <source>
        <dbReference type="Proteomes" id="UP000031778"/>
    </source>
</evidence>
<reference evidence="3" key="1">
    <citation type="submission" date="2014-03" db="EMBL/GenBank/DDBJ databases">
        <title>The Complete Genome Sequence of Bacillus bombyseptieus.</title>
        <authorList>
            <person name="Cheng T."/>
            <person name="Lin P."/>
            <person name="Jin S."/>
            <person name="Wu Y."/>
            <person name="Fu B."/>
            <person name="Long R."/>
            <person name="Liu D."/>
            <person name="Guo Y."/>
            <person name="Peng L."/>
            <person name="Xia Q."/>
        </authorList>
    </citation>
    <scope>NUCLEOTIDE SEQUENCE [LARGE SCALE GENOMIC DNA]</scope>
    <source>
        <strain evidence="3">wang</strain>
        <plasmid evidence="3">pBb</plasmid>
    </source>
</reference>
<gene>
    <name evidence="2" type="ORF">CY96_28685</name>
</gene>
<evidence type="ECO:0000313" key="2">
    <source>
        <dbReference type="EMBL" id="AHX21966.1"/>
    </source>
</evidence>
<organism evidence="2 3">
    <name type="scientific">Bacillus bombysepticus str. Wang</name>
    <dbReference type="NCBI Taxonomy" id="1330043"/>
    <lineage>
        <taxon>Bacteria</taxon>
        <taxon>Bacillati</taxon>
        <taxon>Bacillota</taxon>
        <taxon>Bacilli</taxon>
        <taxon>Bacillales</taxon>
        <taxon>Bacillaceae</taxon>
        <taxon>Bacillus</taxon>
        <taxon>Bacillus cereus group</taxon>
    </lineage>
</organism>
<geneLocation type="plasmid" evidence="2 3">
    <name>pBb</name>
</geneLocation>
<feature type="compositionally biased region" description="Basic residues" evidence="1">
    <location>
        <begin position="55"/>
        <end position="65"/>
    </location>
</feature>
<keyword evidence="3" id="KW-1185">Reference proteome</keyword>
<evidence type="ECO:0000256" key="1">
    <source>
        <dbReference type="SAM" id="MobiDB-lite"/>
    </source>
</evidence>
<accession>A0A9W3PU86</accession>
<keyword evidence="2" id="KW-0614">Plasmid</keyword>
<dbReference type="KEGG" id="bby:CY96_28685"/>
<dbReference type="RefSeq" id="WP_044585228.1">
    <property type="nucleotide sequence ID" value="NZ_CP007513.1"/>
</dbReference>
<name>A0A9W3PU86_9BACI</name>
<sequence length="65" mass="7541">MLFKEIKDELIAKTSTKDLDANHKKIESSTIENRSLTIDTAVSKQNNKEQTLLNQHKKRSGKEWK</sequence>
<protein>
    <submittedName>
        <fullName evidence="2">Uncharacterized protein</fullName>
    </submittedName>
</protein>
<dbReference type="AlphaFoldDB" id="A0A9W3PU86"/>
<feature type="region of interest" description="Disordered" evidence="1">
    <location>
        <begin position="40"/>
        <end position="65"/>
    </location>
</feature>
<dbReference type="Proteomes" id="UP000031778">
    <property type="component" value="Plasmid pBb"/>
</dbReference>